<dbReference type="Pfam" id="PF13084">
    <property type="entry name" value="DUF3943"/>
    <property type="match status" value="1"/>
</dbReference>
<dbReference type="OrthoDB" id="9808630at2"/>
<evidence type="ECO:0000259" key="2">
    <source>
        <dbReference type="Pfam" id="PF13084"/>
    </source>
</evidence>
<proteinExistence type="predicted"/>
<keyword evidence="1" id="KW-0732">Signal</keyword>
<accession>A0A4U0NF27</accession>
<gene>
    <name evidence="3" type="ORF">FAZ15_19010</name>
</gene>
<name>A0A4U0NF27_9SPHI</name>
<keyword evidence="4" id="KW-1185">Reference proteome</keyword>
<dbReference type="Proteomes" id="UP000306808">
    <property type="component" value="Unassembled WGS sequence"/>
</dbReference>
<comment type="caution">
    <text evidence="3">The sequence shown here is derived from an EMBL/GenBank/DDBJ whole genome shotgun (WGS) entry which is preliminary data.</text>
</comment>
<reference evidence="3 4" key="1">
    <citation type="submission" date="2019-04" db="EMBL/GenBank/DDBJ databases">
        <title>Sphingobacterium olei sp. nov., isolated from oil-contaminated soil.</title>
        <authorList>
            <person name="Liu B."/>
        </authorList>
    </citation>
    <scope>NUCLEOTIDE SEQUENCE [LARGE SCALE GENOMIC DNA]</scope>
    <source>
        <strain evidence="3 4">HAL-9</strain>
    </source>
</reference>
<protein>
    <submittedName>
        <fullName evidence="3">DUF3943 domain-containing protein</fullName>
    </submittedName>
</protein>
<feature type="chain" id="PRO_5020923329" evidence="1">
    <location>
        <begin position="23"/>
        <end position="505"/>
    </location>
</feature>
<evidence type="ECO:0000313" key="3">
    <source>
        <dbReference type="EMBL" id="TJZ52483.1"/>
    </source>
</evidence>
<sequence length="505" mass="57780">MVDKLLLLIFFCCQSVSFAQHAVDSISSDKILCIKNQEPKNRNIRYGNLKDKVHAYEIQERNNVSTNYSIRDTFAKNTDPIRPKHFWRAGTEWFLAQAVPASFNRFITRDPYSYISFQNFIDHQRISAWDWDDNQFTTNQIDHPYHGQLYFNAFRSNGYNFYQSSAATVLGSYIWETAGETQHPSINDLVNTAFGGVILGEMTHRVSRNILARGKYGNRIGNEIVALIVNPVNGLNRLLDGKWGKVDDYNSVDSSIISAEVDAGVRRYDAKEGDFLTEGKNTFYARLRFKYSNGAHNYKRPFDQFYVNFEVGDGDSTFINAVNVHALLYGAEFFKSRKSSHFGTLNAHYDFYNNDAFFYGAQSINYNWVSEFRYKKNNRLNMSAGAGAVVLAAVPDPYLLYGASRNYNYGSGLSYRYRGELSVLNRLMLTADYNGGVFFTISGNDSHYILHAGTIEASLRLFKRFSLNASSGYFSLQGNFDDPQYDDFHREFPFGRVSIGYNIQF</sequence>
<dbReference type="InterPro" id="IPR025079">
    <property type="entry name" value="DUF3943"/>
</dbReference>
<evidence type="ECO:0000256" key="1">
    <source>
        <dbReference type="SAM" id="SignalP"/>
    </source>
</evidence>
<dbReference type="AlphaFoldDB" id="A0A4U0NF27"/>
<feature type="domain" description="DUF3943" evidence="2">
    <location>
        <begin position="128"/>
        <end position="232"/>
    </location>
</feature>
<dbReference type="EMBL" id="SUME01000009">
    <property type="protein sequence ID" value="TJZ52483.1"/>
    <property type="molecule type" value="Genomic_DNA"/>
</dbReference>
<evidence type="ECO:0000313" key="4">
    <source>
        <dbReference type="Proteomes" id="UP000306808"/>
    </source>
</evidence>
<feature type="signal peptide" evidence="1">
    <location>
        <begin position="1"/>
        <end position="22"/>
    </location>
</feature>
<organism evidence="3 4">
    <name type="scientific">Sphingobacterium olei</name>
    <dbReference type="NCBI Taxonomy" id="2571155"/>
    <lineage>
        <taxon>Bacteria</taxon>
        <taxon>Pseudomonadati</taxon>
        <taxon>Bacteroidota</taxon>
        <taxon>Sphingobacteriia</taxon>
        <taxon>Sphingobacteriales</taxon>
        <taxon>Sphingobacteriaceae</taxon>
        <taxon>Sphingobacterium</taxon>
    </lineage>
</organism>